<gene>
    <name evidence="1" type="ORF">ACFSQ3_10045</name>
</gene>
<dbReference type="RefSeq" id="WP_380869421.1">
    <property type="nucleotide sequence ID" value="NZ_JBHUMA010000006.1"/>
</dbReference>
<evidence type="ECO:0008006" key="3">
    <source>
        <dbReference type="Google" id="ProtNLM"/>
    </source>
</evidence>
<reference evidence="2" key="1">
    <citation type="journal article" date="2019" name="Int. J. Syst. Evol. Microbiol.">
        <title>The Global Catalogue of Microorganisms (GCM) 10K type strain sequencing project: providing services to taxonomists for standard genome sequencing and annotation.</title>
        <authorList>
            <consortium name="The Broad Institute Genomics Platform"/>
            <consortium name="The Broad Institute Genome Sequencing Center for Infectious Disease"/>
            <person name="Wu L."/>
            <person name="Ma J."/>
        </authorList>
    </citation>
    <scope>NUCLEOTIDE SEQUENCE [LARGE SCALE GENOMIC DNA]</scope>
    <source>
        <strain evidence="2">KCTC 42248</strain>
    </source>
</reference>
<keyword evidence="2" id="KW-1185">Reference proteome</keyword>
<proteinExistence type="predicted"/>
<sequence>MAELNSLYVRLPISKEQLQIFFDEKPSIVEVNEEWSCWWKSRRMHSGILLKQVSFYPVSSNRAIIDFFLAESGAGAREFYDEANQEWVFVIIFFSENYSEILPMLALLAGAAPFISEGRSGNAIIYDFYWGGTGVMAFIDFVDQDYAIRSYQNITELPEEISLRITQTLEETVGLFSENN</sequence>
<comment type="caution">
    <text evidence="1">The sequence shown here is derived from an EMBL/GenBank/DDBJ whole genome shotgun (WGS) entry which is preliminary data.</text>
</comment>
<accession>A0ABW5NLN2</accession>
<evidence type="ECO:0000313" key="2">
    <source>
        <dbReference type="Proteomes" id="UP001597393"/>
    </source>
</evidence>
<dbReference type="Proteomes" id="UP001597393">
    <property type="component" value="Unassembled WGS sequence"/>
</dbReference>
<dbReference type="EMBL" id="JBHUMA010000006">
    <property type="protein sequence ID" value="MFD2599295.1"/>
    <property type="molecule type" value="Genomic_DNA"/>
</dbReference>
<protein>
    <recommendedName>
        <fullName evidence="3">SMI1/KNR4 family protein</fullName>
    </recommendedName>
</protein>
<name>A0ABW5NLN2_9SPHI</name>
<organism evidence="1 2">
    <name type="scientific">Sphingobacterium corticis</name>
    <dbReference type="NCBI Taxonomy" id="1812823"/>
    <lineage>
        <taxon>Bacteria</taxon>
        <taxon>Pseudomonadati</taxon>
        <taxon>Bacteroidota</taxon>
        <taxon>Sphingobacteriia</taxon>
        <taxon>Sphingobacteriales</taxon>
        <taxon>Sphingobacteriaceae</taxon>
        <taxon>Sphingobacterium</taxon>
    </lineage>
</organism>
<evidence type="ECO:0000313" key="1">
    <source>
        <dbReference type="EMBL" id="MFD2599295.1"/>
    </source>
</evidence>